<dbReference type="InterPro" id="IPR036271">
    <property type="entry name" value="Tet_transcr_reg_TetR-rel_C_sf"/>
</dbReference>
<dbReference type="InterPro" id="IPR009057">
    <property type="entry name" value="Homeodomain-like_sf"/>
</dbReference>
<dbReference type="GO" id="GO:0000976">
    <property type="term" value="F:transcription cis-regulatory region binding"/>
    <property type="evidence" value="ECO:0007669"/>
    <property type="project" value="TreeGrafter"/>
</dbReference>
<reference evidence="4 5" key="1">
    <citation type="submission" date="2013-04" db="EMBL/GenBank/DDBJ databases">
        <title>Complete genome sequence of Corynebacterium humireducens DSM 45392(T), isolated from a wastewater-fed microbial fuel cell.</title>
        <authorList>
            <person name="Ruckert C."/>
            <person name="Albersmeier A."/>
            <person name="Kalinowski J."/>
        </authorList>
    </citation>
    <scope>NUCLEOTIDE SEQUENCE [LARGE SCALE GENOMIC DNA]</scope>
    <source>
        <strain evidence="5">MFC-5</strain>
    </source>
</reference>
<dbReference type="SUPFAM" id="SSF48498">
    <property type="entry name" value="Tetracyclin repressor-like, C-terminal domain"/>
    <property type="match status" value="1"/>
</dbReference>
<accession>A0A0B5D9W3</accession>
<dbReference type="PANTHER" id="PTHR30055">
    <property type="entry name" value="HTH-TYPE TRANSCRIPTIONAL REGULATOR RUTR"/>
    <property type="match status" value="1"/>
</dbReference>
<dbReference type="InterPro" id="IPR050109">
    <property type="entry name" value="HTH-type_TetR-like_transc_reg"/>
</dbReference>
<keyword evidence="1 2" id="KW-0238">DNA-binding</keyword>
<organism evidence="4 5">
    <name type="scientific">Corynebacterium humireducens NBRC 106098 = DSM 45392</name>
    <dbReference type="NCBI Taxonomy" id="1223515"/>
    <lineage>
        <taxon>Bacteria</taxon>
        <taxon>Bacillati</taxon>
        <taxon>Actinomycetota</taxon>
        <taxon>Actinomycetes</taxon>
        <taxon>Mycobacteriales</taxon>
        <taxon>Corynebacteriaceae</taxon>
        <taxon>Corynebacterium</taxon>
    </lineage>
</organism>
<dbReference type="KEGG" id="chm:B842_05570"/>
<dbReference type="PANTHER" id="PTHR30055:SF235">
    <property type="entry name" value="TRANSCRIPTIONAL REGULATORY PROTEIN"/>
    <property type="match status" value="1"/>
</dbReference>
<dbReference type="EMBL" id="CP005286">
    <property type="protein sequence ID" value="AJE32963.1"/>
    <property type="molecule type" value="Genomic_DNA"/>
</dbReference>
<dbReference type="PRINTS" id="PR00455">
    <property type="entry name" value="HTHTETR"/>
</dbReference>
<evidence type="ECO:0000313" key="4">
    <source>
        <dbReference type="EMBL" id="AJE32963.1"/>
    </source>
</evidence>
<feature type="domain" description="HTH tetR-type" evidence="3">
    <location>
        <begin position="5"/>
        <end position="65"/>
    </location>
</feature>
<dbReference type="AlphaFoldDB" id="A0A0B5D9W3"/>
<gene>
    <name evidence="4" type="ORF">B842_05570</name>
</gene>
<dbReference type="Pfam" id="PF17920">
    <property type="entry name" value="TetR_C_16"/>
    <property type="match status" value="1"/>
</dbReference>
<evidence type="ECO:0000256" key="1">
    <source>
        <dbReference type="ARBA" id="ARBA00023125"/>
    </source>
</evidence>
<name>A0A0B5D9W3_9CORY</name>
<dbReference type="Pfam" id="PF00440">
    <property type="entry name" value="TetR_N"/>
    <property type="match status" value="1"/>
</dbReference>
<proteinExistence type="predicted"/>
<feature type="DNA-binding region" description="H-T-H motif" evidence="2">
    <location>
        <begin position="28"/>
        <end position="47"/>
    </location>
</feature>
<evidence type="ECO:0000259" key="3">
    <source>
        <dbReference type="PROSITE" id="PS50977"/>
    </source>
</evidence>
<dbReference type="InterPro" id="IPR001647">
    <property type="entry name" value="HTH_TetR"/>
</dbReference>
<dbReference type="GO" id="GO:0003700">
    <property type="term" value="F:DNA-binding transcription factor activity"/>
    <property type="evidence" value="ECO:0007669"/>
    <property type="project" value="TreeGrafter"/>
</dbReference>
<keyword evidence="5" id="KW-1185">Reference proteome</keyword>
<dbReference type="OrthoDB" id="3210235at2"/>
<dbReference type="Gene3D" id="1.10.357.10">
    <property type="entry name" value="Tetracycline Repressor, domain 2"/>
    <property type="match status" value="1"/>
</dbReference>
<dbReference type="HOGENOM" id="CLU_069356_10_0_11"/>
<sequence>MTPAPTSRDRILTAARALFAEHGYTRTTLRAIAADAGCDVALIPHYFGNKQGLFDAATDLPVPEEALRSPVLAAPLDRIGLAVAQALVTVWDTPEGAGMLAQLRSVLDDTPERLSLLDSPVWRHVRARLEEDGVDQPELRVELAVGTLVGTVLMRTFLGSPHLSKVDTAELIRMLAPALQENLTGDLGAC</sequence>
<dbReference type="Proteomes" id="UP000031524">
    <property type="component" value="Chromosome"/>
</dbReference>
<evidence type="ECO:0000256" key="2">
    <source>
        <dbReference type="PROSITE-ProRule" id="PRU00335"/>
    </source>
</evidence>
<dbReference type="InterPro" id="IPR041678">
    <property type="entry name" value="TetR_C_16"/>
</dbReference>
<protein>
    <submittedName>
        <fullName evidence="4">TetR family transcriptional regulator</fullName>
    </submittedName>
</protein>
<dbReference type="SUPFAM" id="SSF46689">
    <property type="entry name" value="Homeodomain-like"/>
    <property type="match status" value="1"/>
</dbReference>
<dbReference type="PROSITE" id="PS50977">
    <property type="entry name" value="HTH_TETR_2"/>
    <property type="match status" value="1"/>
</dbReference>
<dbReference type="RefSeq" id="WP_052437773.1">
    <property type="nucleotide sequence ID" value="NZ_BCSU01000002.1"/>
</dbReference>
<evidence type="ECO:0000313" key="5">
    <source>
        <dbReference type="Proteomes" id="UP000031524"/>
    </source>
</evidence>